<keyword evidence="1" id="KW-0732">Signal</keyword>
<dbReference type="Pfam" id="PF12006">
    <property type="entry name" value="DUF3500"/>
    <property type="match status" value="1"/>
</dbReference>
<feature type="chain" id="PRO_5043369297" evidence="1">
    <location>
        <begin position="26"/>
        <end position="364"/>
    </location>
</feature>
<dbReference type="InterPro" id="IPR021889">
    <property type="entry name" value="DUF3500"/>
</dbReference>
<gene>
    <name evidence="2" type="ORF">V5E97_40130</name>
</gene>
<organism evidence="2">
    <name type="scientific">Singulisphaera sp. Ch08</name>
    <dbReference type="NCBI Taxonomy" id="3120278"/>
    <lineage>
        <taxon>Bacteria</taxon>
        <taxon>Pseudomonadati</taxon>
        <taxon>Planctomycetota</taxon>
        <taxon>Planctomycetia</taxon>
        <taxon>Isosphaerales</taxon>
        <taxon>Isosphaeraceae</taxon>
        <taxon>Singulisphaera</taxon>
    </lineage>
</organism>
<dbReference type="PANTHER" id="PTHR37489:SF1">
    <property type="entry name" value="DUF3500 DOMAIN-CONTAINING PROTEIN"/>
    <property type="match status" value="1"/>
</dbReference>
<sequence>MNRCRSLLFILTASALSSYTTQSFAHDGPGAHTHEAPMEKAGREMAEAANNLWADLTPEQKLKAGFEFTDPLRYDWHFIPRPRKGLPIKEMTGDQRALAYGLLSSGLSQRGTIKAVTIMSLEQILASIEKGKGPVRDPELYFFNIFGKPGSTDPKQPWGWRVEGHHLALNFTIVGNQGVVGGPTFMGTNPAQVKDGPRKGLRVLGEEEDLGRKLVKSLNDAQRRKGIFEVVAPKDILSLALRKAKPLEPAGILVTELNAEQKELLNSIVVLYAERLRPELAANDLGKILKAGVDKIGFAWAGGLELGEPHYYRIQGPTFLIEYDNTQNNANHVHSVWRDFESDFGDDLLKKHYDSASADHGHAK</sequence>
<evidence type="ECO:0000256" key="1">
    <source>
        <dbReference type="SAM" id="SignalP"/>
    </source>
</evidence>
<proteinExistence type="predicted"/>
<name>A0AAU7CTW5_9BACT</name>
<dbReference type="PANTHER" id="PTHR37489">
    <property type="entry name" value="DUF3500 DOMAIN-CONTAINING PROTEIN"/>
    <property type="match status" value="1"/>
</dbReference>
<geneLocation type="plasmid" evidence="2">
    <name>pSnCh</name>
</geneLocation>
<reference evidence="2" key="1">
    <citation type="submission" date="2024-05" db="EMBL/GenBank/DDBJ databases">
        <title>Planctomycetes of the genus Singulisphaera possess chitinolytic capabilities.</title>
        <authorList>
            <person name="Ivanova A."/>
        </authorList>
    </citation>
    <scope>NUCLEOTIDE SEQUENCE</scope>
    <source>
        <strain evidence="2">Ch08T</strain>
        <plasmid evidence="2">pSnCh</plasmid>
    </source>
</reference>
<dbReference type="AlphaFoldDB" id="A0AAU7CTW5"/>
<dbReference type="RefSeq" id="WP_406701349.1">
    <property type="nucleotide sequence ID" value="NZ_CP155448.1"/>
</dbReference>
<dbReference type="EMBL" id="CP155448">
    <property type="protein sequence ID" value="XBH08478.1"/>
    <property type="molecule type" value="Genomic_DNA"/>
</dbReference>
<evidence type="ECO:0000313" key="2">
    <source>
        <dbReference type="EMBL" id="XBH08478.1"/>
    </source>
</evidence>
<protein>
    <submittedName>
        <fullName evidence="2">DUF3500 domain-containing protein</fullName>
    </submittedName>
</protein>
<feature type="signal peptide" evidence="1">
    <location>
        <begin position="1"/>
        <end position="25"/>
    </location>
</feature>
<accession>A0AAU7CTW5</accession>
<keyword evidence="2" id="KW-0614">Plasmid</keyword>